<dbReference type="OrthoDB" id="307656at2"/>
<gene>
    <name evidence="1" type="ORF">EPJ67_01010</name>
</gene>
<name>A0A5C8GAB6_9SPIR</name>
<evidence type="ECO:0000313" key="2">
    <source>
        <dbReference type="Proteomes" id="UP000325013"/>
    </source>
</evidence>
<dbReference type="RefSeq" id="WP_147527893.1">
    <property type="nucleotide sequence ID" value="NZ_SAYJ01000007.1"/>
</dbReference>
<accession>A0A5C8GAB6</accession>
<dbReference type="PROSITE" id="PS51257">
    <property type="entry name" value="PROKAR_LIPOPROTEIN"/>
    <property type="match status" value="1"/>
</dbReference>
<dbReference type="AlphaFoldDB" id="A0A5C8GAB6"/>
<comment type="caution">
    <text evidence="1">The sequence shown here is derived from an EMBL/GenBank/DDBJ whole genome shotgun (WGS) entry which is preliminary data.</text>
</comment>
<dbReference type="Proteomes" id="UP000325013">
    <property type="component" value="Unassembled WGS sequence"/>
</dbReference>
<proteinExistence type="predicted"/>
<organism evidence="1 2">
    <name type="scientific">Brachyspira aalborgi</name>
    <dbReference type="NCBI Taxonomy" id="29522"/>
    <lineage>
        <taxon>Bacteria</taxon>
        <taxon>Pseudomonadati</taxon>
        <taxon>Spirochaetota</taxon>
        <taxon>Spirochaetia</taxon>
        <taxon>Brachyspirales</taxon>
        <taxon>Brachyspiraceae</taxon>
        <taxon>Brachyspira</taxon>
    </lineage>
</organism>
<evidence type="ECO:0008006" key="3">
    <source>
        <dbReference type="Google" id="ProtNLM"/>
    </source>
</evidence>
<reference evidence="1 2" key="1">
    <citation type="journal article" date="1992" name="Lakartidningen">
        <title>[Penicillin V and not amoxicillin is the first choice preparation in acute otitis].</title>
        <authorList>
            <person name="Kamme C."/>
            <person name="Lundgren K."/>
            <person name="Prellner K."/>
        </authorList>
    </citation>
    <scope>NUCLEOTIDE SEQUENCE [LARGE SCALE GENOMIC DNA]</scope>
    <source>
        <strain evidence="1 2">PC2777IV</strain>
    </source>
</reference>
<sequence length="183" mass="20899">MKKLLKLKELKKLFLLLPILLLISCAVKVKTVNDSFYGTQHYETDYMTITGWDTTIKLRFSKLVNTDNVILDALYVSSAAFTISKGNKIILKFSDNSFINLNYTSEMSKIDKGEMLSTYKWLLYDADSFDTYTINANARVDNIGNLVAIRIENSGGFKNLDISQSFAKKFQKAYNDIKNKINE</sequence>
<evidence type="ECO:0000313" key="1">
    <source>
        <dbReference type="EMBL" id="TXJ58740.1"/>
    </source>
</evidence>
<dbReference type="EMBL" id="SAYJ01000007">
    <property type="protein sequence ID" value="TXJ58740.1"/>
    <property type="molecule type" value="Genomic_DNA"/>
</dbReference>
<protein>
    <recommendedName>
        <fullName evidence="3">Lipoprotein</fullName>
    </recommendedName>
</protein>